<keyword evidence="3" id="KW-1185">Reference proteome</keyword>
<dbReference type="Proteomes" id="UP001302367">
    <property type="component" value="Chromosome 8"/>
</dbReference>
<accession>A0ABZ0P7F7</accession>
<feature type="region of interest" description="Disordered" evidence="1">
    <location>
        <begin position="1"/>
        <end position="20"/>
    </location>
</feature>
<dbReference type="RefSeq" id="XP_065459583.1">
    <property type="nucleotide sequence ID" value="XM_065603511.1"/>
</dbReference>
<evidence type="ECO:0000256" key="1">
    <source>
        <dbReference type="SAM" id="MobiDB-lite"/>
    </source>
</evidence>
<gene>
    <name evidence="2" type="ORF">RHO25_012272</name>
</gene>
<reference evidence="2 3" key="1">
    <citation type="submission" date="2023-09" db="EMBL/GenBank/DDBJ databases">
        <title>Complete-Gapless Cercospora beticola genome.</title>
        <authorList>
            <person name="Wyatt N.A."/>
            <person name="Spanner R.E."/>
            <person name="Bolton M.D."/>
        </authorList>
    </citation>
    <scope>NUCLEOTIDE SEQUENCE [LARGE SCALE GENOMIC DNA]</scope>
    <source>
        <strain evidence="2">Cb09-40</strain>
    </source>
</reference>
<organism evidence="2 3">
    <name type="scientific">Cercospora beticola</name>
    <name type="common">Sugarbeet leaf spot fungus</name>
    <dbReference type="NCBI Taxonomy" id="122368"/>
    <lineage>
        <taxon>Eukaryota</taxon>
        <taxon>Fungi</taxon>
        <taxon>Dikarya</taxon>
        <taxon>Ascomycota</taxon>
        <taxon>Pezizomycotina</taxon>
        <taxon>Dothideomycetes</taxon>
        <taxon>Dothideomycetidae</taxon>
        <taxon>Mycosphaerellales</taxon>
        <taxon>Mycosphaerellaceae</taxon>
        <taxon>Cercospora</taxon>
    </lineage>
</organism>
<sequence length="212" mass="24023">MANQATTVQHSRSKPMTNNENEEFAKGYQTLCIRANGTIKNDASVIDEIITNWFPGASVAETRKRLEDYEDTILRNTYHTALPAVRKLANLKGEDDKSRWLSSTSSQRKKVFLEDPGPILTAIFPDFKVVPLTYLYRDNAPQTERIWRAHAERKFVALCEAIYTFVVARDNSQPLFDGCLMVCEELRQTKLKDTPGGANVSWKDMPALPPNV</sequence>
<evidence type="ECO:0000313" key="3">
    <source>
        <dbReference type="Proteomes" id="UP001302367"/>
    </source>
</evidence>
<name>A0ABZ0P7F7_CERBT</name>
<dbReference type="EMBL" id="CP134191">
    <property type="protein sequence ID" value="WPB07611.1"/>
    <property type="molecule type" value="Genomic_DNA"/>
</dbReference>
<evidence type="ECO:0000313" key="2">
    <source>
        <dbReference type="EMBL" id="WPB07611.1"/>
    </source>
</evidence>
<feature type="compositionally biased region" description="Polar residues" evidence="1">
    <location>
        <begin position="1"/>
        <end position="19"/>
    </location>
</feature>
<dbReference type="GeneID" id="90644820"/>
<protein>
    <submittedName>
        <fullName evidence="2">Uncharacterized protein</fullName>
    </submittedName>
</protein>
<proteinExistence type="predicted"/>